<dbReference type="AlphaFoldDB" id="A0A081B8D8"/>
<dbReference type="RefSeq" id="WP_045443316.1">
    <property type="nucleotide sequence ID" value="NZ_BBIO01000003.1"/>
</dbReference>
<sequence length="249" mass="26807">MSQHNDSSNPLSRADEPRTLSPADVRNYLLAHPGFLDTNPDLVETLIAPSAEHGGNVLDLQQIMVKRLQRRVAQLKDIQADLIEATSFNALARERVHAAVLRLLDAKSFEELIDFIISPGGLAAALEVEAVVLCVESATEVSGIGVRGVRILEAGGVGRILGGMPYVLADHIVASRGLYGGLAEEIGSEALIRLDFSSSAPPGLLAIGAHDPQQFHPDQAGDLIEFIARIIERCMRLWLDLPAKDKTQG</sequence>
<evidence type="ECO:0000256" key="1">
    <source>
        <dbReference type="SAM" id="Coils"/>
    </source>
</evidence>
<dbReference type="Pfam" id="PF04340">
    <property type="entry name" value="DUF484"/>
    <property type="match status" value="1"/>
</dbReference>
<protein>
    <submittedName>
        <fullName evidence="2">Conserved protein</fullName>
    </submittedName>
</protein>
<dbReference type="EMBL" id="BBIO01000003">
    <property type="protein sequence ID" value="GAK44306.1"/>
    <property type="molecule type" value="Genomic_DNA"/>
</dbReference>
<dbReference type="InterPro" id="IPR029016">
    <property type="entry name" value="GAF-like_dom_sf"/>
</dbReference>
<dbReference type="PANTHER" id="PTHR38765:SF1">
    <property type="entry name" value="DUF484 DOMAIN-CONTAINING PROTEIN"/>
    <property type="match status" value="1"/>
</dbReference>
<dbReference type="eggNOG" id="COG3159">
    <property type="taxonomic scope" value="Bacteria"/>
</dbReference>
<gene>
    <name evidence="2" type="ORF">M2A_0805</name>
</gene>
<feature type="coiled-coil region" evidence="1">
    <location>
        <begin position="58"/>
        <end position="85"/>
    </location>
</feature>
<reference evidence="2 3" key="1">
    <citation type="submission" date="2014-07" db="EMBL/GenBank/DDBJ databases">
        <title>Tepidicaulis marinum gen. nov., sp. nov., a novel marine bacterium denitrifying nitrate to nitrous oxide strictly under microaerobic conditions.</title>
        <authorList>
            <person name="Takeuchi M."/>
            <person name="Yamagishi T."/>
            <person name="Kamagata Y."/>
            <person name="Oshima K."/>
            <person name="Hattori M."/>
            <person name="Katayama T."/>
            <person name="Hanada S."/>
            <person name="Tamaki H."/>
            <person name="Marumo K."/>
            <person name="Maeda H."/>
            <person name="Nedachi M."/>
            <person name="Iwasaki W."/>
            <person name="Suwa Y."/>
            <person name="Sakata S."/>
        </authorList>
    </citation>
    <scope>NUCLEOTIDE SEQUENCE [LARGE SCALE GENOMIC DNA]</scope>
    <source>
        <strain evidence="2 3">MA2</strain>
    </source>
</reference>
<keyword evidence="1" id="KW-0175">Coiled coil</keyword>
<proteinExistence type="predicted"/>
<dbReference type="PANTHER" id="PTHR38765">
    <property type="entry name" value="DUF484 DOMAIN-CONTAINING PROTEIN"/>
    <property type="match status" value="1"/>
</dbReference>
<dbReference type="InterPro" id="IPR007435">
    <property type="entry name" value="DUF484"/>
</dbReference>
<accession>A0A081B8D8</accession>
<keyword evidence="3" id="KW-1185">Reference proteome</keyword>
<dbReference type="STRING" id="1333998.M2A_0805"/>
<comment type="caution">
    <text evidence="2">The sequence shown here is derived from an EMBL/GenBank/DDBJ whole genome shotgun (WGS) entry which is preliminary data.</text>
</comment>
<evidence type="ECO:0000313" key="2">
    <source>
        <dbReference type="EMBL" id="GAK44306.1"/>
    </source>
</evidence>
<evidence type="ECO:0000313" key="3">
    <source>
        <dbReference type="Proteomes" id="UP000028702"/>
    </source>
</evidence>
<name>A0A081B8D8_9HYPH</name>
<dbReference type="Proteomes" id="UP000028702">
    <property type="component" value="Unassembled WGS sequence"/>
</dbReference>
<dbReference type="Gene3D" id="3.30.450.40">
    <property type="match status" value="1"/>
</dbReference>
<organism evidence="2 3">
    <name type="scientific">Tepidicaulis marinus</name>
    <dbReference type="NCBI Taxonomy" id="1333998"/>
    <lineage>
        <taxon>Bacteria</taxon>
        <taxon>Pseudomonadati</taxon>
        <taxon>Pseudomonadota</taxon>
        <taxon>Alphaproteobacteria</taxon>
        <taxon>Hyphomicrobiales</taxon>
        <taxon>Parvibaculaceae</taxon>
        <taxon>Tepidicaulis</taxon>
    </lineage>
</organism>